<comment type="caution">
    <text evidence="2">The sequence shown here is derived from an EMBL/GenBank/DDBJ whole genome shotgun (WGS) entry which is preliminary data.</text>
</comment>
<dbReference type="GO" id="GO:0016020">
    <property type="term" value="C:membrane"/>
    <property type="evidence" value="ECO:0007669"/>
    <property type="project" value="InterPro"/>
</dbReference>
<dbReference type="HOGENOM" id="CLU_093674_8_2_5"/>
<organism evidence="2 3">
    <name type="scientific">Fulvimarina pelagi HTCC2506</name>
    <dbReference type="NCBI Taxonomy" id="314231"/>
    <lineage>
        <taxon>Bacteria</taxon>
        <taxon>Pseudomonadati</taxon>
        <taxon>Pseudomonadota</taxon>
        <taxon>Alphaproteobacteria</taxon>
        <taxon>Hyphomicrobiales</taxon>
        <taxon>Aurantimonadaceae</taxon>
        <taxon>Fulvimarina</taxon>
    </lineage>
</organism>
<keyword evidence="1" id="KW-0472">Membrane</keyword>
<evidence type="ECO:0000313" key="3">
    <source>
        <dbReference type="Proteomes" id="UP000004310"/>
    </source>
</evidence>
<reference evidence="2 3" key="1">
    <citation type="journal article" date="2010" name="J. Bacteriol.">
        <title>Genome sequence of Fulvimarina pelagi HTCC2506T, a Mn(II)-oxidizing alphaproteobacterium possessing an aerobic anoxygenic photosynthetic gene cluster and Xanthorhodopsin.</title>
        <authorList>
            <person name="Kang I."/>
            <person name="Oh H.M."/>
            <person name="Lim S.I."/>
            <person name="Ferriera S."/>
            <person name="Giovannoni S.J."/>
            <person name="Cho J.C."/>
        </authorList>
    </citation>
    <scope>NUCLEOTIDE SEQUENCE [LARGE SCALE GENOMIC DNA]</scope>
    <source>
        <strain evidence="2 3">HTCC2506</strain>
    </source>
</reference>
<keyword evidence="1" id="KW-1133">Transmembrane helix</keyword>
<keyword evidence="3" id="KW-1185">Reference proteome</keyword>
<sequence>MATIFPGLSFAVRRLHYTEGRGWWLLIRLILLSGAVWLLIVSRVRGSQGKDRLGLNTKA</sequence>
<dbReference type="InterPro" id="IPR008523">
    <property type="entry name" value="DUF805"/>
</dbReference>
<name>Q0G2D8_9HYPH</name>
<dbReference type="EMBL" id="AATP01000003">
    <property type="protein sequence ID" value="EAU41260.1"/>
    <property type="molecule type" value="Genomic_DNA"/>
</dbReference>
<proteinExistence type="predicted"/>
<keyword evidence="1" id="KW-0812">Transmembrane</keyword>
<dbReference type="Pfam" id="PF05656">
    <property type="entry name" value="DUF805"/>
    <property type="match status" value="1"/>
</dbReference>
<gene>
    <name evidence="2" type="ORF">FP2506_00795</name>
</gene>
<feature type="transmembrane region" description="Helical" evidence="1">
    <location>
        <begin position="23"/>
        <end position="42"/>
    </location>
</feature>
<dbReference type="Proteomes" id="UP000004310">
    <property type="component" value="Unassembled WGS sequence"/>
</dbReference>
<evidence type="ECO:0000313" key="2">
    <source>
        <dbReference type="EMBL" id="EAU41260.1"/>
    </source>
</evidence>
<dbReference type="AlphaFoldDB" id="Q0G2D8"/>
<accession>Q0G2D8</accession>
<evidence type="ECO:0000256" key="1">
    <source>
        <dbReference type="SAM" id="Phobius"/>
    </source>
</evidence>
<protein>
    <submittedName>
        <fullName evidence="2">Uncharacterized protein</fullName>
    </submittedName>
</protein>